<evidence type="ECO:0000256" key="5">
    <source>
        <dbReference type="ARBA" id="ARBA00022964"/>
    </source>
</evidence>
<dbReference type="AlphaFoldDB" id="A0A1Y6CWZ8"/>
<evidence type="ECO:0000256" key="4">
    <source>
        <dbReference type="ARBA" id="ARBA00022723"/>
    </source>
</evidence>
<dbReference type="PANTHER" id="PTHR10696">
    <property type="entry name" value="GAMMA-BUTYROBETAINE HYDROXYLASE-RELATED"/>
    <property type="match status" value="1"/>
</dbReference>
<name>A0A1Y6CWZ8_9PROT</name>
<dbReference type="InterPro" id="IPR010376">
    <property type="entry name" value="GBBH-like_N"/>
</dbReference>
<dbReference type="Pfam" id="PF06155">
    <property type="entry name" value="GBBH-like_N"/>
    <property type="match status" value="1"/>
</dbReference>
<sequence length="388" mass="42764">MSSSLPRAAIPPAITELTVDHEWLTVTWSDGPASRFPALWLRDNLPEGRHAPEGQRTFDIATLPAYIELGDAVLNDDGRLAVTFQPEGLTAIFEPDWLRGHDLSAAARAARRRRPTLWDAGLQERLPEQPWQEAAEGGPGLLRFLRNLDRCGLAILRGGPAEPETVFEAVSWFGYVRETNYGRLFDVVSLEAPSNLAFTGLALGLHTDNPYRDPVPGLQLLHCLEASAEGGESLAVDGFAVAERLRAEAPQDFALLARHAVPFRYLDRKAGVDLSARAPLIELDDEGQVVALRYNNRSAAPFDLPAEVLPEFYRAYRRFGRLLHEAGQRVAFRLAPGDLFAVDNRRVLHGRTGYGGGFGGRRRLQGCYADKDGLRSRLAILEAELEGA</sequence>
<comment type="similarity">
    <text evidence="3">Belongs to the gamma-BBH/TMLD family.</text>
</comment>
<dbReference type="STRING" id="560819.SAMN05428998_14715"/>
<accession>A0A1Y6CWZ8</accession>
<dbReference type="GO" id="GO:0046872">
    <property type="term" value="F:metal ion binding"/>
    <property type="evidence" value="ECO:0007669"/>
    <property type="project" value="UniProtKB-KW"/>
</dbReference>
<evidence type="ECO:0000256" key="3">
    <source>
        <dbReference type="ARBA" id="ARBA00008654"/>
    </source>
</evidence>
<evidence type="ECO:0000256" key="2">
    <source>
        <dbReference type="ARBA" id="ARBA00001961"/>
    </source>
</evidence>
<evidence type="ECO:0000313" key="11">
    <source>
        <dbReference type="Proteomes" id="UP000192917"/>
    </source>
</evidence>
<keyword evidence="6" id="KW-0560">Oxidoreductase</keyword>
<comment type="cofactor">
    <cofactor evidence="1">
        <name>Fe(2+)</name>
        <dbReference type="ChEBI" id="CHEBI:29033"/>
    </cofactor>
</comment>
<proteinExistence type="inferred from homology"/>
<protein>
    <submittedName>
        <fullName evidence="10">Gamma-butyrobetaine dioxygenase</fullName>
    </submittedName>
</protein>
<keyword evidence="11" id="KW-1185">Reference proteome</keyword>
<keyword evidence="4" id="KW-0479">Metal-binding</keyword>
<dbReference type="InterPro" id="IPR042098">
    <property type="entry name" value="TauD-like_sf"/>
</dbReference>
<dbReference type="Pfam" id="PF02668">
    <property type="entry name" value="TauD"/>
    <property type="match status" value="1"/>
</dbReference>
<dbReference type="Proteomes" id="UP000192917">
    <property type="component" value="Unassembled WGS sequence"/>
</dbReference>
<dbReference type="Gene3D" id="3.30.2020.30">
    <property type="match status" value="1"/>
</dbReference>
<organism evidence="10 11">
    <name type="scientific">Tistlia consotensis USBA 355</name>
    <dbReference type="NCBI Taxonomy" id="560819"/>
    <lineage>
        <taxon>Bacteria</taxon>
        <taxon>Pseudomonadati</taxon>
        <taxon>Pseudomonadota</taxon>
        <taxon>Alphaproteobacteria</taxon>
        <taxon>Rhodospirillales</taxon>
        <taxon>Rhodovibrionaceae</taxon>
        <taxon>Tistlia</taxon>
    </lineage>
</organism>
<dbReference type="CDD" id="cd00250">
    <property type="entry name" value="CAS_like"/>
    <property type="match status" value="1"/>
</dbReference>
<dbReference type="FunFam" id="3.60.130.10:FF:000001">
    <property type="entry name" value="Trimethyllysine dioxygenase, mitochondrial"/>
    <property type="match status" value="1"/>
</dbReference>
<comment type="cofactor">
    <cofactor evidence="2">
        <name>L-ascorbate</name>
        <dbReference type="ChEBI" id="CHEBI:38290"/>
    </cofactor>
</comment>
<dbReference type="InterPro" id="IPR038492">
    <property type="entry name" value="GBBH-like_N_sf"/>
</dbReference>
<reference evidence="10 11" key="1">
    <citation type="submission" date="2017-04" db="EMBL/GenBank/DDBJ databases">
        <authorList>
            <person name="Afonso C.L."/>
            <person name="Miller P.J."/>
            <person name="Scott M.A."/>
            <person name="Spackman E."/>
            <person name="Goraichik I."/>
            <person name="Dimitrov K.M."/>
            <person name="Suarez D.L."/>
            <person name="Swayne D.E."/>
        </authorList>
    </citation>
    <scope>NUCLEOTIDE SEQUENCE [LARGE SCALE GENOMIC DNA]</scope>
    <source>
        <strain evidence="10 11">USBA 355</strain>
    </source>
</reference>
<dbReference type="GO" id="GO:0045329">
    <property type="term" value="P:carnitine biosynthetic process"/>
    <property type="evidence" value="ECO:0007669"/>
    <property type="project" value="TreeGrafter"/>
</dbReference>
<keyword evidence="7" id="KW-0408">Iron</keyword>
<evidence type="ECO:0000313" key="10">
    <source>
        <dbReference type="EMBL" id="SMF82586.1"/>
    </source>
</evidence>
<dbReference type="EMBL" id="FWZX01000047">
    <property type="protein sequence ID" value="SMF82586.1"/>
    <property type="molecule type" value="Genomic_DNA"/>
</dbReference>
<dbReference type="Gene3D" id="3.60.130.10">
    <property type="entry name" value="Clavaminate synthase-like"/>
    <property type="match status" value="1"/>
</dbReference>
<evidence type="ECO:0000256" key="1">
    <source>
        <dbReference type="ARBA" id="ARBA00001954"/>
    </source>
</evidence>
<dbReference type="RefSeq" id="WP_085126946.1">
    <property type="nucleotide sequence ID" value="NZ_FWZX01000047.1"/>
</dbReference>
<evidence type="ECO:0000259" key="8">
    <source>
        <dbReference type="Pfam" id="PF02668"/>
    </source>
</evidence>
<feature type="domain" description="Gamma-butyrobetaine hydroxylase-like N-terminal" evidence="9">
    <location>
        <begin position="17"/>
        <end position="99"/>
    </location>
</feature>
<feature type="domain" description="TauD/TfdA-like" evidence="8">
    <location>
        <begin position="146"/>
        <end position="368"/>
    </location>
</feature>
<evidence type="ECO:0000259" key="9">
    <source>
        <dbReference type="Pfam" id="PF06155"/>
    </source>
</evidence>
<evidence type="ECO:0000256" key="6">
    <source>
        <dbReference type="ARBA" id="ARBA00023002"/>
    </source>
</evidence>
<dbReference type="PANTHER" id="PTHR10696:SF25">
    <property type="entry name" value="OXIDOREDUCTASE AIM17-RELATED"/>
    <property type="match status" value="1"/>
</dbReference>
<evidence type="ECO:0000256" key="7">
    <source>
        <dbReference type="ARBA" id="ARBA00023004"/>
    </source>
</evidence>
<dbReference type="InterPro" id="IPR003819">
    <property type="entry name" value="TauD/TfdA-like"/>
</dbReference>
<dbReference type="InterPro" id="IPR050411">
    <property type="entry name" value="AlphaKG_dependent_hydroxylases"/>
</dbReference>
<dbReference type="SUPFAM" id="SSF51197">
    <property type="entry name" value="Clavaminate synthase-like"/>
    <property type="match status" value="1"/>
</dbReference>
<dbReference type="GO" id="GO:0016706">
    <property type="term" value="F:2-oxoglutarate-dependent dioxygenase activity"/>
    <property type="evidence" value="ECO:0007669"/>
    <property type="project" value="UniProtKB-ARBA"/>
</dbReference>
<keyword evidence="5 10" id="KW-0223">Dioxygenase</keyword>
<gene>
    <name evidence="10" type="ORF">SAMN05428998_14715</name>
</gene>